<accession>A0ABN2CX58</accession>
<proteinExistence type="predicted"/>
<reference evidence="2 3" key="1">
    <citation type="journal article" date="2019" name="Int. J. Syst. Evol. Microbiol.">
        <title>The Global Catalogue of Microorganisms (GCM) 10K type strain sequencing project: providing services to taxonomists for standard genome sequencing and annotation.</title>
        <authorList>
            <consortium name="The Broad Institute Genomics Platform"/>
            <consortium name="The Broad Institute Genome Sequencing Center for Infectious Disease"/>
            <person name="Wu L."/>
            <person name="Ma J."/>
        </authorList>
    </citation>
    <scope>NUCLEOTIDE SEQUENCE [LARGE SCALE GENOMIC DNA]</scope>
    <source>
        <strain evidence="2 3">JCM 15572</strain>
    </source>
</reference>
<organism evidence="2 3">
    <name type="scientific">Kribbella hippodromi</name>
    <dbReference type="NCBI Taxonomy" id="434347"/>
    <lineage>
        <taxon>Bacteria</taxon>
        <taxon>Bacillati</taxon>
        <taxon>Actinomycetota</taxon>
        <taxon>Actinomycetes</taxon>
        <taxon>Propionibacteriales</taxon>
        <taxon>Kribbellaceae</taxon>
        <taxon>Kribbella</taxon>
    </lineage>
</organism>
<keyword evidence="3" id="KW-1185">Reference proteome</keyword>
<dbReference type="Gene3D" id="3.90.1200.10">
    <property type="match status" value="1"/>
</dbReference>
<sequence length="294" mass="31800">MLDPITLATQHLGPITHAEPVDGFAGNQTHRLHTPTGTYYLKHTTTAPAEAHACNLAHSVNVPAPQVVAVTSTYLITEALAGEPLPPAHLSPLREVSVPGRSRASGERPVGFASSSPLHSAPVFREAGACMRRVHQLVEPSADWQATLSTAVDNLTVLHEPEIRVHLSLPPDELIVRAREHLLPFIDSVADVTPVLLHGDLHPRHLYATDGHLTGILDWGDTTYGDPLFDLARFSMAGPRATADFLAGYGPTDVPPHTLSCYRMLWSLMALQAEHAAGGDWFHPHVATITYELS</sequence>
<evidence type="ECO:0000313" key="3">
    <source>
        <dbReference type="Proteomes" id="UP001501705"/>
    </source>
</evidence>
<dbReference type="EMBL" id="BAAAPH010000006">
    <property type="protein sequence ID" value="GAA1566026.1"/>
    <property type="molecule type" value="Genomic_DNA"/>
</dbReference>
<dbReference type="PANTHER" id="PTHR21310">
    <property type="entry name" value="AMINOGLYCOSIDE PHOSPHOTRANSFERASE-RELATED-RELATED"/>
    <property type="match status" value="1"/>
</dbReference>
<comment type="caution">
    <text evidence="2">The sequence shown here is derived from an EMBL/GenBank/DDBJ whole genome shotgun (WGS) entry which is preliminary data.</text>
</comment>
<dbReference type="InterPro" id="IPR011009">
    <property type="entry name" value="Kinase-like_dom_sf"/>
</dbReference>
<dbReference type="Pfam" id="PF01636">
    <property type="entry name" value="APH"/>
    <property type="match status" value="1"/>
</dbReference>
<evidence type="ECO:0000313" key="2">
    <source>
        <dbReference type="EMBL" id="GAA1566026.1"/>
    </source>
</evidence>
<name>A0ABN2CX58_9ACTN</name>
<gene>
    <name evidence="2" type="ORF">GCM10009804_23440</name>
</gene>
<protein>
    <submittedName>
        <fullName evidence="2">Phosphotransferase</fullName>
    </submittedName>
</protein>
<dbReference type="InterPro" id="IPR002575">
    <property type="entry name" value="Aminoglycoside_PTrfase"/>
</dbReference>
<dbReference type="Proteomes" id="UP001501705">
    <property type="component" value="Unassembled WGS sequence"/>
</dbReference>
<dbReference type="RefSeq" id="WP_344233451.1">
    <property type="nucleotide sequence ID" value="NZ_BAAAPH010000006.1"/>
</dbReference>
<feature type="domain" description="Aminoglycoside phosphotransferase" evidence="1">
    <location>
        <begin position="19"/>
        <end position="250"/>
    </location>
</feature>
<dbReference type="PANTHER" id="PTHR21310:SF15">
    <property type="entry name" value="AMINOGLYCOSIDE PHOSPHOTRANSFERASE DOMAIN-CONTAINING PROTEIN"/>
    <property type="match status" value="1"/>
</dbReference>
<dbReference type="InterPro" id="IPR051678">
    <property type="entry name" value="AGP_Transferase"/>
</dbReference>
<evidence type="ECO:0000259" key="1">
    <source>
        <dbReference type="Pfam" id="PF01636"/>
    </source>
</evidence>
<dbReference type="SUPFAM" id="SSF56112">
    <property type="entry name" value="Protein kinase-like (PK-like)"/>
    <property type="match status" value="1"/>
</dbReference>